<dbReference type="EMBL" id="VDFP01000161">
    <property type="protein sequence ID" value="MQS77283.1"/>
    <property type="molecule type" value="Genomic_DNA"/>
</dbReference>
<organism evidence="1 2">
    <name type="scientific">Companilactobacillus halodurans</name>
    <dbReference type="NCBI Taxonomy" id="2584183"/>
    <lineage>
        <taxon>Bacteria</taxon>
        <taxon>Bacillati</taxon>
        <taxon>Bacillota</taxon>
        <taxon>Bacilli</taxon>
        <taxon>Lactobacillales</taxon>
        <taxon>Lactobacillaceae</taxon>
        <taxon>Companilactobacillus</taxon>
    </lineage>
</organism>
<name>A0A5P0ZSP5_9LACO</name>
<evidence type="ECO:0000313" key="2">
    <source>
        <dbReference type="Proteomes" id="UP000414364"/>
    </source>
</evidence>
<dbReference type="Proteomes" id="UP000414364">
    <property type="component" value="Unassembled WGS sequence"/>
</dbReference>
<protein>
    <submittedName>
        <fullName evidence="1">Uncharacterized protein</fullName>
    </submittedName>
</protein>
<comment type="caution">
    <text evidence="1">The sequence shown here is derived from an EMBL/GenBank/DDBJ whole genome shotgun (WGS) entry which is preliminary data.</text>
</comment>
<accession>A0A5P0ZSP5</accession>
<proteinExistence type="predicted"/>
<dbReference type="AlphaFoldDB" id="A0A5P0ZSP5"/>
<reference evidence="1 2" key="1">
    <citation type="journal article" date="2019" name="Syst. Appl. Microbiol.">
        <title>Polyphasic characterization of two novel Lactobacillus spp. isolated from blown salami packages: Description of Lactobacillus halodurans sp. nov. and Lactobacillus salsicarnum sp. nov.</title>
        <authorList>
            <person name="Schuster J.A."/>
            <person name="Klingl A."/>
            <person name="Vogel R.F."/>
            <person name="Ehrmann M.A."/>
        </authorList>
    </citation>
    <scope>NUCLEOTIDE SEQUENCE [LARGE SCALE GENOMIC DNA]</scope>
    <source>
        <strain evidence="1 2">TMW 1.2172</strain>
    </source>
</reference>
<gene>
    <name evidence="1" type="ORF">FHL06_13270</name>
</gene>
<dbReference type="RefSeq" id="WP_153387095.1">
    <property type="nucleotide sequence ID" value="NZ_VDFP01000161.1"/>
</dbReference>
<evidence type="ECO:0000313" key="1">
    <source>
        <dbReference type="EMBL" id="MQS77283.1"/>
    </source>
</evidence>
<sequence>MNGKQAISFSDIPLHKMFLVNINGQYFSYQKIRTFGRYKDLYNINQQLLNATDSGKNNTREFNKLQFTKSPNPTISMTKRYTDKTDPKLTGSVKDDDGNVLSGAYVRIYLDDDKNNKDKYISPINSLSNLSDDDIANIINSKTILTSASKTDIPTAGTGNGTSFSNKTIKTSDFTTATSGSSQYNQFNNYLNANGALSTAFNN</sequence>
<feature type="non-terminal residue" evidence="1">
    <location>
        <position position="203"/>
    </location>
</feature>